<evidence type="ECO:0000256" key="4">
    <source>
        <dbReference type="PROSITE-ProRule" id="PRU00335"/>
    </source>
</evidence>
<evidence type="ECO:0000256" key="2">
    <source>
        <dbReference type="ARBA" id="ARBA00023125"/>
    </source>
</evidence>
<keyword evidence="7" id="KW-1185">Reference proteome</keyword>
<dbReference type="PANTHER" id="PTHR30055">
    <property type="entry name" value="HTH-TYPE TRANSCRIPTIONAL REGULATOR RUTR"/>
    <property type="match status" value="1"/>
</dbReference>
<proteinExistence type="predicted"/>
<dbReference type="Proteomes" id="UP000244755">
    <property type="component" value="Chromosome 1"/>
</dbReference>
<dbReference type="GO" id="GO:0000976">
    <property type="term" value="F:transcription cis-regulatory region binding"/>
    <property type="evidence" value="ECO:0007669"/>
    <property type="project" value="TreeGrafter"/>
</dbReference>
<feature type="domain" description="HTH tetR-type" evidence="5">
    <location>
        <begin position="6"/>
        <end position="65"/>
    </location>
</feature>
<dbReference type="Pfam" id="PF00440">
    <property type="entry name" value="TetR_N"/>
    <property type="match status" value="1"/>
</dbReference>
<evidence type="ECO:0000313" key="6">
    <source>
        <dbReference type="EMBL" id="AWB21781.1"/>
    </source>
</evidence>
<dbReference type="InterPro" id="IPR001647">
    <property type="entry name" value="HTH_TetR"/>
</dbReference>
<protein>
    <submittedName>
        <fullName evidence="6">TetR/AcrR family transcriptional regulator</fullName>
    </submittedName>
</protein>
<dbReference type="InterPro" id="IPR049445">
    <property type="entry name" value="TetR_SbtR-like_C"/>
</dbReference>
<dbReference type="KEGG" id="mee:DA075_13340"/>
<dbReference type="AlphaFoldDB" id="A0A2R4WJR3"/>
<dbReference type="InterPro" id="IPR009057">
    <property type="entry name" value="Homeodomain-like_sf"/>
</dbReference>
<evidence type="ECO:0000313" key="7">
    <source>
        <dbReference type="Proteomes" id="UP000244755"/>
    </source>
</evidence>
<dbReference type="OrthoDB" id="9795011at2"/>
<dbReference type="Gene3D" id="1.10.357.10">
    <property type="entry name" value="Tetracycline Repressor, domain 2"/>
    <property type="match status" value="1"/>
</dbReference>
<reference evidence="6 7" key="1">
    <citation type="submission" date="2018-04" db="EMBL/GenBank/DDBJ databases">
        <title>Methylobacterium sp. PR1016A genome.</title>
        <authorList>
            <person name="Park W."/>
        </authorList>
    </citation>
    <scope>NUCLEOTIDE SEQUENCE [LARGE SCALE GENOMIC DNA]</scope>
    <source>
        <strain evidence="6 7">PR1016A</strain>
    </source>
</reference>
<dbReference type="PROSITE" id="PS50977">
    <property type="entry name" value="HTH_TETR_2"/>
    <property type="match status" value="1"/>
</dbReference>
<keyword evidence="2 4" id="KW-0238">DNA-binding</keyword>
<dbReference type="PANTHER" id="PTHR30055:SF234">
    <property type="entry name" value="HTH-TYPE TRANSCRIPTIONAL REGULATOR BETI"/>
    <property type="match status" value="1"/>
</dbReference>
<evidence type="ECO:0000256" key="3">
    <source>
        <dbReference type="ARBA" id="ARBA00023163"/>
    </source>
</evidence>
<dbReference type="RefSeq" id="WP_099953652.1">
    <property type="nucleotide sequence ID" value="NZ_CP028843.1"/>
</dbReference>
<dbReference type="SUPFAM" id="SSF48498">
    <property type="entry name" value="Tetracyclin repressor-like, C-terminal domain"/>
    <property type="match status" value="1"/>
</dbReference>
<dbReference type="Pfam" id="PF21597">
    <property type="entry name" value="TetR_C_43"/>
    <property type="match status" value="1"/>
</dbReference>
<dbReference type="PRINTS" id="PR00455">
    <property type="entry name" value="HTHTETR"/>
</dbReference>
<sequence length="228" mass="23948">MRADARKNYEQLLSAARAVVTEQGVDASLRDVARRAEVGLGTLYRHFPTREALLEALLRTSFDALTTRADILEASLPPAKALTTWLRETVGIAREYRGVLATMAAAIADPASPLHESCVTMRASGTRLLQAAQAAGTARADMDGADLFALVGALAWLGDQPAFAPRTDHLFTLIAGAILTGPTEKLRVVDAALARGIADAEAGRGVPVAEAFARIRAVLAEEGSGSCG</sequence>
<feature type="DNA-binding region" description="H-T-H motif" evidence="4">
    <location>
        <begin position="28"/>
        <end position="47"/>
    </location>
</feature>
<dbReference type="EMBL" id="CP028843">
    <property type="protein sequence ID" value="AWB21781.1"/>
    <property type="molecule type" value="Genomic_DNA"/>
</dbReference>
<dbReference type="GO" id="GO:0003700">
    <property type="term" value="F:DNA-binding transcription factor activity"/>
    <property type="evidence" value="ECO:0007669"/>
    <property type="project" value="TreeGrafter"/>
</dbReference>
<dbReference type="InterPro" id="IPR050109">
    <property type="entry name" value="HTH-type_TetR-like_transc_reg"/>
</dbReference>
<dbReference type="InterPro" id="IPR036271">
    <property type="entry name" value="Tet_transcr_reg_TetR-rel_C_sf"/>
</dbReference>
<evidence type="ECO:0000256" key="1">
    <source>
        <dbReference type="ARBA" id="ARBA00023015"/>
    </source>
</evidence>
<dbReference type="SUPFAM" id="SSF46689">
    <property type="entry name" value="Homeodomain-like"/>
    <property type="match status" value="1"/>
</dbReference>
<keyword evidence="1" id="KW-0805">Transcription regulation</keyword>
<accession>A0A2R4WJR3</accession>
<name>A0A2R4WJR3_9HYPH</name>
<evidence type="ECO:0000259" key="5">
    <source>
        <dbReference type="PROSITE" id="PS50977"/>
    </source>
</evidence>
<organism evidence="6 7">
    <name type="scientific">Methylobacterium currus</name>
    <dbReference type="NCBI Taxonomy" id="2051553"/>
    <lineage>
        <taxon>Bacteria</taxon>
        <taxon>Pseudomonadati</taxon>
        <taxon>Pseudomonadota</taxon>
        <taxon>Alphaproteobacteria</taxon>
        <taxon>Hyphomicrobiales</taxon>
        <taxon>Methylobacteriaceae</taxon>
        <taxon>Methylobacterium</taxon>
    </lineage>
</organism>
<gene>
    <name evidence="6" type="ORF">DA075_13340</name>
</gene>
<keyword evidence="3" id="KW-0804">Transcription</keyword>